<evidence type="ECO:0000313" key="2">
    <source>
        <dbReference type="EMBL" id="KAF3335391.1"/>
    </source>
</evidence>
<dbReference type="AlphaFoldDB" id="A0A833RG44"/>
<reference evidence="2" key="1">
    <citation type="submission" date="2020-01" db="EMBL/GenBank/DDBJ databases">
        <title>Genome sequence of Kobresia littledalei, the first chromosome-level genome in the family Cyperaceae.</title>
        <authorList>
            <person name="Qu G."/>
        </authorList>
    </citation>
    <scope>NUCLEOTIDE SEQUENCE</scope>
    <source>
        <strain evidence="2">C.B.Clarke</strain>
        <tissue evidence="2">Leaf</tissue>
    </source>
</reference>
<evidence type="ECO:0000256" key="1">
    <source>
        <dbReference type="SAM" id="Phobius"/>
    </source>
</evidence>
<protein>
    <submittedName>
        <fullName evidence="2">Uncharacterized protein</fullName>
    </submittedName>
</protein>
<name>A0A833RG44_9POAL</name>
<feature type="transmembrane region" description="Helical" evidence="1">
    <location>
        <begin position="84"/>
        <end position="104"/>
    </location>
</feature>
<comment type="caution">
    <text evidence="2">The sequence shown here is derived from an EMBL/GenBank/DDBJ whole genome shotgun (WGS) entry which is preliminary data.</text>
</comment>
<dbReference type="GO" id="GO:0051762">
    <property type="term" value="P:sesquiterpene biosynthetic process"/>
    <property type="evidence" value="ECO:0007669"/>
    <property type="project" value="TreeGrafter"/>
</dbReference>
<evidence type="ECO:0000313" key="3">
    <source>
        <dbReference type="Proteomes" id="UP000623129"/>
    </source>
</evidence>
<dbReference type="GO" id="GO:0009975">
    <property type="term" value="F:cyclase activity"/>
    <property type="evidence" value="ECO:0007669"/>
    <property type="project" value="TreeGrafter"/>
</dbReference>
<keyword evidence="3" id="KW-1185">Reference proteome</keyword>
<dbReference type="EMBL" id="SWLB01000008">
    <property type="protein sequence ID" value="KAF3335391.1"/>
    <property type="molecule type" value="Genomic_DNA"/>
</dbReference>
<keyword evidence="1" id="KW-1133">Transmembrane helix</keyword>
<gene>
    <name evidence="2" type="ORF">FCM35_KLT19898</name>
</gene>
<keyword evidence="1" id="KW-0472">Membrane</keyword>
<dbReference type="PANTHER" id="PTHR31045:SF30">
    <property type="entry name" value="PLAC8 FAMILY PROTEIN"/>
    <property type="match status" value="1"/>
</dbReference>
<proteinExistence type="predicted"/>
<dbReference type="PANTHER" id="PTHR31045">
    <property type="entry name" value="PLAC8 FAMILY PROTEIN-RELATED"/>
    <property type="match status" value="1"/>
</dbReference>
<dbReference type="Proteomes" id="UP000623129">
    <property type="component" value="Unassembled WGS sequence"/>
</dbReference>
<feature type="transmembrane region" description="Helical" evidence="1">
    <location>
        <begin position="12"/>
        <end position="34"/>
    </location>
</feature>
<feature type="transmembrane region" description="Helical" evidence="1">
    <location>
        <begin position="54"/>
        <end position="72"/>
    </location>
</feature>
<keyword evidence="1" id="KW-0812">Transmembrane</keyword>
<sequence length="105" mass="11021">MALIPCYRRSNGPAIGVAICISVAIGAPAFAGLYNVLSPLGKDYDLKVDEEAQQSVSTVTAVTAPFFIFNLAAVNIDNEALREALGITGIFSASWVCYMVVFGGS</sequence>
<accession>A0A833RG44</accession>
<organism evidence="2 3">
    <name type="scientific">Carex littledalei</name>
    <dbReference type="NCBI Taxonomy" id="544730"/>
    <lineage>
        <taxon>Eukaryota</taxon>
        <taxon>Viridiplantae</taxon>
        <taxon>Streptophyta</taxon>
        <taxon>Embryophyta</taxon>
        <taxon>Tracheophyta</taxon>
        <taxon>Spermatophyta</taxon>
        <taxon>Magnoliopsida</taxon>
        <taxon>Liliopsida</taxon>
        <taxon>Poales</taxon>
        <taxon>Cyperaceae</taxon>
        <taxon>Cyperoideae</taxon>
        <taxon>Cariceae</taxon>
        <taxon>Carex</taxon>
        <taxon>Carex subgen. Euthyceras</taxon>
    </lineage>
</organism>